<proteinExistence type="predicted"/>
<reference evidence="1" key="1">
    <citation type="journal article" date="2019" name="bioRxiv">
        <title>The Genome of the Zebra Mussel, Dreissena polymorpha: A Resource for Invasive Species Research.</title>
        <authorList>
            <person name="McCartney M.A."/>
            <person name="Auch B."/>
            <person name="Kono T."/>
            <person name="Mallez S."/>
            <person name="Zhang Y."/>
            <person name="Obille A."/>
            <person name="Becker A."/>
            <person name="Abrahante J.E."/>
            <person name="Garbe J."/>
            <person name="Badalamenti J.P."/>
            <person name="Herman A."/>
            <person name="Mangelson H."/>
            <person name="Liachko I."/>
            <person name="Sullivan S."/>
            <person name="Sone E.D."/>
            <person name="Koren S."/>
            <person name="Silverstein K.A.T."/>
            <person name="Beckman K.B."/>
            <person name="Gohl D.M."/>
        </authorList>
    </citation>
    <scope>NUCLEOTIDE SEQUENCE</scope>
    <source>
        <strain evidence="1">Duluth1</strain>
        <tissue evidence="1">Whole animal</tissue>
    </source>
</reference>
<dbReference type="AlphaFoldDB" id="A0A9D4HL56"/>
<comment type="caution">
    <text evidence="1">The sequence shown here is derived from an EMBL/GenBank/DDBJ whole genome shotgun (WGS) entry which is preliminary data.</text>
</comment>
<name>A0A9D4HL56_DREPO</name>
<dbReference type="EMBL" id="JAIWYP010000012">
    <property type="protein sequence ID" value="KAH3723489.1"/>
    <property type="molecule type" value="Genomic_DNA"/>
</dbReference>
<keyword evidence="2" id="KW-1185">Reference proteome</keyword>
<evidence type="ECO:0000313" key="1">
    <source>
        <dbReference type="EMBL" id="KAH3723489.1"/>
    </source>
</evidence>
<organism evidence="1 2">
    <name type="scientific">Dreissena polymorpha</name>
    <name type="common">Zebra mussel</name>
    <name type="synonym">Mytilus polymorpha</name>
    <dbReference type="NCBI Taxonomy" id="45954"/>
    <lineage>
        <taxon>Eukaryota</taxon>
        <taxon>Metazoa</taxon>
        <taxon>Spiralia</taxon>
        <taxon>Lophotrochozoa</taxon>
        <taxon>Mollusca</taxon>
        <taxon>Bivalvia</taxon>
        <taxon>Autobranchia</taxon>
        <taxon>Heteroconchia</taxon>
        <taxon>Euheterodonta</taxon>
        <taxon>Imparidentia</taxon>
        <taxon>Neoheterodontei</taxon>
        <taxon>Myida</taxon>
        <taxon>Dreissenoidea</taxon>
        <taxon>Dreissenidae</taxon>
        <taxon>Dreissena</taxon>
    </lineage>
</organism>
<dbReference type="Proteomes" id="UP000828390">
    <property type="component" value="Unassembled WGS sequence"/>
</dbReference>
<sequence length="111" mass="12550">MMADIHSVRHRRPRQFRRIDRQETDLMRCTGAIASETDTTEIYSDVRQQIFMTSSMCRKPATIKSPGQSRFANAGREPGLFVGFVYAVTNFAVQPQLKPVNNPAESRSTAD</sequence>
<protein>
    <submittedName>
        <fullName evidence="1">Uncharacterized protein</fullName>
    </submittedName>
</protein>
<gene>
    <name evidence="1" type="ORF">DPMN_049277</name>
</gene>
<accession>A0A9D4HL56</accession>
<reference evidence="1" key="2">
    <citation type="submission" date="2020-11" db="EMBL/GenBank/DDBJ databases">
        <authorList>
            <person name="McCartney M.A."/>
            <person name="Auch B."/>
            <person name="Kono T."/>
            <person name="Mallez S."/>
            <person name="Becker A."/>
            <person name="Gohl D.M."/>
            <person name="Silverstein K.A.T."/>
            <person name="Koren S."/>
            <person name="Bechman K.B."/>
            <person name="Herman A."/>
            <person name="Abrahante J.E."/>
            <person name="Garbe J."/>
        </authorList>
    </citation>
    <scope>NUCLEOTIDE SEQUENCE</scope>
    <source>
        <strain evidence="1">Duluth1</strain>
        <tissue evidence="1">Whole animal</tissue>
    </source>
</reference>
<evidence type="ECO:0000313" key="2">
    <source>
        <dbReference type="Proteomes" id="UP000828390"/>
    </source>
</evidence>